<dbReference type="AlphaFoldDB" id="A0A1X7GIC7"/>
<keyword evidence="2" id="KW-0812">Transmembrane</keyword>
<dbReference type="EMBL" id="LT840185">
    <property type="protein sequence ID" value="SMF70257.1"/>
    <property type="molecule type" value="Genomic_DNA"/>
</dbReference>
<feature type="transmembrane region" description="Helical" evidence="2">
    <location>
        <begin position="33"/>
        <end position="52"/>
    </location>
</feature>
<proteinExistence type="predicted"/>
<protein>
    <submittedName>
        <fullName evidence="4">Histidine kinase</fullName>
    </submittedName>
</protein>
<keyword evidence="5" id="KW-1185">Reference proteome</keyword>
<dbReference type="Gene3D" id="3.30.565.10">
    <property type="entry name" value="Histidine kinase-like ATPase, C-terminal domain"/>
    <property type="match status" value="1"/>
</dbReference>
<name>A0A1X7GIC7_9SPHN</name>
<dbReference type="GO" id="GO:0016020">
    <property type="term" value="C:membrane"/>
    <property type="evidence" value="ECO:0007669"/>
    <property type="project" value="InterPro"/>
</dbReference>
<dbReference type="RefSeq" id="WP_172840859.1">
    <property type="nucleotide sequence ID" value="NZ_LT840185.1"/>
</dbReference>
<feature type="transmembrane region" description="Helical" evidence="2">
    <location>
        <begin position="114"/>
        <end position="137"/>
    </location>
</feature>
<accession>A0A1X7GIC7</accession>
<evidence type="ECO:0000313" key="4">
    <source>
        <dbReference type="EMBL" id="SMF70257.1"/>
    </source>
</evidence>
<feature type="transmembrane region" description="Helical" evidence="2">
    <location>
        <begin position="72"/>
        <end position="94"/>
    </location>
</feature>
<dbReference type="InterPro" id="IPR036890">
    <property type="entry name" value="HATPase_C_sf"/>
</dbReference>
<gene>
    <name evidence="4" type="ORF">SAMN06295910_1829</name>
</gene>
<dbReference type="Pfam" id="PF06580">
    <property type="entry name" value="His_kinase"/>
    <property type="match status" value="1"/>
</dbReference>
<feature type="domain" description="Signal transduction histidine kinase internal region" evidence="3">
    <location>
        <begin position="158"/>
        <end position="238"/>
    </location>
</feature>
<keyword evidence="2" id="KW-0472">Membrane</keyword>
<reference evidence="5" key="1">
    <citation type="submission" date="2017-04" db="EMBL/GenBank/DDBJ databases">
        <authorList>
            <person name="Varghese N."/>
            <person name="Submissions S."/>
        </authorList>
    </citation>
    <scope>NUCLEOTIDE SEQUENCE [LARGE SCALE GENOMIC DNA]</scope>
    <source>
        <strain evidence="5">Dd16</strain>
    </source>
</reference>
<sequence length="358" mass="39281">MSEALRPALVIWAFGYLLVEIFATLQGRASTPGVMLVSSVPLFALGVLYTLLLDRLRRNLGALPRLLRWPALLAAVAVVTVVHALTDVYWLRWLALHAFPEWQEWALNLGLQRLFTIILLYLWTFCLALTLLWAAGVGSAARASEKRAVEFEAASHRAEAAALRLQLNPHFLFNALNSISSLVTLDRKQDAEEMIGQLADFLRASLNSDPMADVPLGEELATVDAYLAVESARFGDRLAVDIDVPDELLAAAVPNFILQPLVENAIKHGVSVSRGGATIKICAEREGEALRLSVANHSRSGATPEPREEEPDWAPRRGIGIDNLRQRLAVSYGDAARLETEPLPDGYRAAILMPLRTA</sequence>
<dbReference type="PANTHER" id="PTHR34220:SF7">
    <property type="entry name" value="SENSOR HISTIDINE KINASE YPDA"/>
    <property type="match status" value="1"/>
</dbReference>
<dbReference type="InterPro" id="IPR050640">
    <property type="entry name" value="Bact_2-comp_sensor_kinase"/>
</dbReference>
<evidence type="ECO:0000256" key="1">
    <source>
        <dbReference type="SAM" id="MobiDB-lite"/>
    </source>
</evidence>
<keyword evidence="4" id="KW-0418">Kinase</keyword>
<dbReference type="SUPFAM" id="SSF55874">
    <property type="entry name" value="ATPase domain of HSP90 chaperone/DNA topoisomerase II/histidine kinase"/>
    <property type="match status" value="1"/>
</dbReference>
<dbReference type="InterPro" id="IPR010559">
    <property type="entry name" value="Sig_transdc_His_kin_internal"/>
</dbReference>
<dbReference type="GO" id="GO:0000155">
    <property type="term" value="F:phosphorelay sensor kinase activity"/>
    <property type="evidence" value="ECO:0007669"/>
    <property type="project" value="InterPro"/>
</dbReference>
<keyword evidence="2" id="KW-1133">Transmembrane helix</keyword>
<keyword evidence="4" id="KW-0808">Transferase</keyword>
<feature type="region of interest" description="Disordered" evidence="1">
    <location>
        <begin position="294"/>
        <end position="317"/>
    </location>
</feature>
<dbReference type="Proteomes" id="UP000192934">
    <property type="component" value="Chromosome I"/>
</dbReference>
<evidence type="ECO:0000256" key="2">
    <source>
        <dbReference type="SAM" id="Phobius"/>
    </source>
</evidence>
<evidence type="ECO:0000313" key="5">
    <source>
        <dbReference type="Proteomes" id="UP000192934"/>
    </source>
</evidence>
<dbReference type="STRING" id="941907.SAMN06295910_1829"/>
<dbReference type="PANTHER" id="PTHR34220">
    <property type="entry name" value="SENSOR HISTIDINE KINASE YPDA"/>
    <property type="match status" value="1"/>
</dbReference>
<evidence type="ECO:0000259" key="3">
    <source>
        <dbReference type="Pfam" id="PF06580"/>
    </source>
</evidence>
<organism evidence="4 5">
    <name type="scientific">Allosphingosinicella indica</name>
    <dbReference type="NCBI Taxonomy" id="941907"/>
    <lineage>
        <taxon>Bacteria</taxon>
        <taxon>Pseudomonadati</taxon>
        <taxon>Pseudomonadota</taxon>
        <taxon>Alphaproteobacteria</taxon>
        <taxon>Sphingomonadales</taxon>
        <taxon>Sphingomonadaceae</taxon>
        <taxon>Allosphingosinicella</taxon>
    </lineage>
</organism>